<proteinExistence type="inferred from homology"/>
<dbReference type="Pfam" id="PF10256">
    <property type="entry name" value="Erf4"/>
    <property type="match status" value="1"/>
</dbReference>
<dbReference type="AlphaFoldDB" id="A0AAJ0GCF4"/>
<comment type="subcellular location">
    <subcellularLocation>
        <location evidence="1">Endoplasmic reticulum membrane</location>
        <topology evidence="1">Peripheral membrane protein</topology>
    </subcellularLocation>
</comment>
<evidence type="ECO:0000256" key="2">
    <source>
        <dbReference type="ARBA" id="ARBA00007732"/>
    </source>
</evidence>
<dbReference type="GO" id="GO:0005789">
    <property type="term" value="C:endoplasmic reticulum membrane"/>
    <property type="evidence" value="ECO:0007669"/>
    <property type="project" value="UniProtKB-SubCell"/>
</dbReference>
<feature type="region of interest" description="Disordered" evidence="7">
    <location>
        <begin position="279"/>
        <end position="300"/>
    </location>
</feature>
<dbReference type="PANTHER" id="PTHR13254:SF0">
    <property type="entry name" value="GOLGIN SUBFAMILY A MEMBER 7_ERF4 DOMAIN-CONTAINING PROTEIN"/>
    <property type="match status" value="1"/>
</dbReference>
<feature type="domain" description="Golgin subfamily A member 7/ERF4" evidence="8">
    <location>
        <begin position="152"/>
        <end position="267"/>
    </location>
</feature>
<evidence type="ECO:0000256" key="7">
    <source>
        <dbReference type="SAM" id="MobiDB-lite"/>
    </source>
</evidence>
<feature type="compositionally biased region" description="Pro residues" evidence="7">
    <location>
        <begin position="23"/>
        <end position="32"/>
    </location>
</feature>
<comment type="similarity">
    <text evidence="2">Belongs to the ERF4 family.</text>
</comment>
<keyword evidence="5" id="KW-0256">Endoplasmic reticulum</keyword>
<evidence type="ECO:0000256" key="4">
    <source>
        <dbReference type="ARBA" id="ARBA00018463"/>
    </source>
</evidence>
<feature type="compositionally biased region" description="Polar residues" evidence="7">
    <location>
        <begin position="11"/>
        <end position="22"/>
    </location>
</feature>
<evidence type="ECO:0000313" key="9">
    <source>
        <dbReference type="EMBL" id="KAK3053921.1"/>
    </source>
</evidence>
<reference evidence="9" key="1">
    <citation type="submission" date="2023-04" db="EMBL/GenBank/DDBJ databases">
        <title>Black Yeasts Isolated from many extreme environments.</title>
        <authorList>
            <person name="Coleine C."/>
            <person name="Stajich J.E."/>
            <person name="Selbmann L."/>
        </authorList>
    </citation>
    <scope>NUCLEOTIDE SEQUENCE</scope>
    <source>
        <strain evidence="9">CCFEE 5312</strain>
    </source>
</reference>
<evidence type="ECO:0000256" key="5">
    <source>
        <dbReference type="ARBA" id="ARBA00022824"/>
    </source>
</evidence>
<evidence type="ECO:0000313" key="10">
    <source>
        <dbReference type="Proteomes" id="UP001271007"/>
    </source>
</evidence>
<dbReference type="EMBL" id="JAWDJX010000014">
    <property type="protein sequence ID" value="KAK3053921.1"/>
    <property type="molecule type" value="Genomic_DNA"/>
</dbReference>
<evidence type="ECO:0000259" key="8">
    <source>
        <dbReference type="Pfam" id="PF10256"/>
    </source>
</evidence>
<protein>
    <recommendedName>
        <fullName evidence="4">Ras modification protein ERF4</fullName>
    </recommendedName>
</protein>
<keyword evidence="10" id="KW-1185">Reference proteome</keyword>
<gene>
    <name evidence="9" type="ORF">LTR09_005201</name>
</gene>
<keyword evidence="6" id="KW-0472">Membrane</keyword>
<dbReference type="PANTHER" id="PTHR13254">
    <property type="entry name" value="GOLGI AUTOANTIGEN, GOLGIN SUBFAMILY A, 7"/>
    <property type="match status" value="1"/>
</dbReference>
<dbReference type="InterPro" id="IPR051371">
    <property type="entry name" value="Ras_palmitoyltransferase"/>
</dbReference>
<sequence length="300" mass="32468">MQTFHHLAGMTETSPSAHDQPSQPIPEAPPISPDAETTSQYASSTKGGYAGSTKGYANSTHGSRVSIPLNRRASRKSIRSTKSAKSANGFRAADAPPLPTSHPQDPGAQGGRASQESAGESEEFIWGPSHPCFPHPNPHCAPGSHEAETTRVIRVRRDWLAAGDLYPQYANLYPEILDPMVTEPEFRLLITTLNSRLKEAFDPFSTRAYVDAVMGVVTGYIWEDIGMTGAKRGWREVERWVEKWNLAREREARGVSVVFGRGTGGMGLDFVIPDPGIDAKDDDAADEREAEEGGGIGPAV</sequence>
<name>A0AAJ0GCF4_9PEZI</name>
<dbReference type="GO" id="GO:0031211">
    <property type="term" value="C:endoplasmic reticulum palmitoyltransferase complex"/>
    <property type="evidence" value="ECO:0007669"/>
    <property type="project" value="TreeGrafter"/>
</dbReference>
<evidence type="ECO:0000256" key="1">
    <source>
        <dbReference type="ARBA" id="ARBA00004406"/>
    </source>
</evidence>
<comment type="subunit">
    <text evidence="3">Interacts with ERF2.</text>
</comment>
<evidence type="ECO:0000256" key="6">
    <source>
        <dbReference type="ARBA" id="ARBA00023136"/>
    </source>
</evidence>
<organism evidence="9 10">
    <name type="scientific">Extremus antarcticus</name>
    <dbReference type="NCBI Taxonomy" id="702011"/>
    <lineage>
        <taxon>Eukaryota</taxon>
        <taxon>Fungi</taxon>
        <taxon>Dikarya</taxon>
        <taxon>Ascomycota</taxon>
        <taxon>Pezizomycotina</taxon>
        <taxon>Dothideomycetes</taxon>
        <taxon>Dothideomycetidae</taxon>
        <taxon>Mycosphaerellales</taxon>
        <taxon>Extremaceae</taxon>
        <taxon>Extremus</taxon>
    </lineage>
</organism>
<feature type="compositionally biased region" description="Polar residues" evidence="7">
    <location>
        <begin position="35"/>
        <end position="46"/>
    </location>
</feature>
<feature type="region of interest" description="Disordered" evidence="7">
    <location>
        <begin position="1"/>
        <end position="145"/>
    </location>
</feature>
<dbReference type="GO" id="GO:0006612">
    <property type="term" value="P:protein targeting to membrane"/>
    <property type="evidence" value="ECO:0007669"/>
    <property type="project" value="TreeGrafter"/>
</dbReference>
<dbReference type="InterPro" id="IPR019383">
    <property type="entry name" value="Golgin_A_7/ERF4"/>
</dbReference>
<accession>A0AAJ0GCF4</accession>
<comment type="caution">
    <text evidence="9">The sequence shown here is derived from an EMBL/GenBank/DDBJ whole genome shotgun (WGS) entry which is preliminary data.</text>
</comment>
<evidence type="ECO:0000256" key="3">
    <source>
        <dbReference type="ARBA" id="ARBA00011396"/>
    </source>
</evidence>
<feature type="compositionally biased region" description="Acidic residues" evidence="7">
    <location>
        <begin position="280"/>
        <end position="292"/>
    </location>
</feature>
<dbReference type="Proteomes" id="UP001271007">
    <property type="component" value="Unassembled WGS sequence"/>
</dbReference>